<name>A0A1J4J7Y4_9EUKA</name>
<dbReference type="VEuPathDB" id="TrichDB:TRFO_02242"/>
<organism evidence="1 2">
    <name type="scientific">Tritrichomonas foetus</name>
    <dbReference type="NCBI Taxonomy" id="1144522"/>
    <lineage>
        <taxon>Eukaryota</taxon>
        <taxon>Metamonada</taxon>
        <taxon>Parabasalia</taxon>
        <taxon>Tritrichomonadida</taxon>
        <taxon>Tritrichomonadidae</taxon>
        <taxon>Tritrichomonas</taxon>
    </lineage>
</organism>
<comment type="caution">
    <text evidence="1">The sequence shown here is derived from an EMBL/GenBank/DDBJ whole genome shotgun (WGS) entry which is preliminary data.</text>
</comment>
<dbReference type="AlphaFoldDB" id="A0A1J4J7Y4"/>
<dbReference type="GeneID" id="94825270"/>
<dbReference type="RefSeq" id="XP_068348393.1">
    <property type="nucleotide sequence ID" value="XM_068490566.1"/>
</dbReference>
<accession>A0A1J4J7Y4</accession>
<evidence type="ECO:0000313" key="2">
    <source>
        <dbReference type="Proteomes" id="UP000179807"/>
    </source>
</evidence>
<proteinExistence type="predicted"/>
<sequence>MEDQVRKKIIPNNGEQVQYGEWITKATQEIPVEKYSKEYRHGVSEGYTYSGQCLYQNYKDIERSKTTNLLTNKVTYGNWIETARWKKECGKKTQRTLNRSRGQEIRECEHHSGHSMTGFSRKPHTHFRIYREYWKEEYIKTTDYDRNITRGSWSEVSGSRIREFCYSDRERGWLNDYVREI</sequence>
<dbReference type="EMBL" id="MLAK01001259">
    <property type="protein sequence ID" value="OHS95256.1"/>
    <property type="molecule type" value="Genomic_DNA"/>
</dbReference>
<keyword evidence="2" id="KW-1185">Reference proteome</keyword>
<reference evidence="1" key="1">
    <citation type="submission" date="2016-10" db="EMBL/GenBank/DDBJ databases">
        <authorList>
            <person name="Benchimol M."/>
            <person name="Almeida L.G."/>
            <person name="Vasconcelos A.T."/>
            <person name="Perreira-Neves A."/>
            <person name="Rosa I.A."/>
            <person name="Tasca T."/>
            <person name="Bogo M.R."/>
            <person name="de Souza W."/>
        </authorList>
    </citation>
    <scope>NUCLEOTIDE SEQUENCE [LARGE SCALE GENOMIC DNA]</scope>
    <source>
        <strain evidence="1">K</strain>
    </source>
</reference>
<protein>
    <submittedName>
        <fullName evidence="1">Uncharacterized protein</fullName>
    </submittedName>
</protein>
<dbReference type="Proteomes" id="UP000179807">
    <property type="component" value="Unassembled WGS sequence"/>
</dbReference>
<evidence type="ECO:0000313" key="1">
    <source>
        <dbReference type="EMBL" id="OHS95256.1"/>
    </source>
</evidence>
<gene>
    <name evidence="1" type="ORF">TRFO_02242</name>
</gene>